<keyword evidence="2" id="KW-1185">Reference proteome</keyword>
<reference evidence="1 2" key="1">
    <citation type="submission" date="2023-08" db="EMBL/GenBank/DDBJ databases">
        <title>A Necator americanus chromosomal reference genome.</title>
        <authorList>
            <person name="Ilik V."/>
            <person name="Petrzelkova K.J."/>
            <person name="Pardy F."/>
            <person name="Fuh T."/>
            <person name="Niatou-Singa F.S."/>
            <person name="Gouil Q."/>
            <person name="Baker L."/>
            <person name="Ritchie M.E."/>
            <person name="Jex A.R."/>
            <person name="Gazzola D."/>
            <person name="Li H."/>
            <person name="Toshio Fujiwara R."/>
            <person name="Zhan B."/>
            <person name="Aroian R.V."/>
            <person name="Pafco B."/>
            <person name="Schwarz E.M."/>
        </authorList>
    </citation>
    <scope>NUCLEOTIDE SEQUENCE [LARGE SCALE GENOMIC DNA]</scope>
    <source>
        <strain evidence="1 2">Aroian</strain>
        <tissue evidence="1">Whole animal</tissue>
    </source>
</reference>
<sequence length="143" mass="16574">MNKRTSAQPFEHQPNVPKCPKWKMGSVKLQHVDNHVSKLAQHMDCDCALVDGRRCESPRDPQHGSGIQLIDQTLVIDPHYQRCEAASLPIRSSSYHDVRFEDLGSAILMEKLDCMEKKLFRRLLGYFCHNEELYSEVDMVYRV</sequence>
<name>A0ABR1DM72_NECAM</name>
<evidence type="ECO:0000313" key="2">
    <source>
        <dbReference type="Proteomes" id="UP001303046"/>
    </source>
</evidence>
<dbReference type="EMBL" id="JAVFWL010000004">
    <property type="protein sequence ID" value="KAK6751529.1"/>
    <property type="molecule type" value="Genomic_DNA"/>
</dbReference>
<proteinExistence type="predicted"/>
<organism evidence="1 2">
    <name type="scientific">Necator americanus</name>
    <name type="common">Human hookworm</name>
    <dbReference type="NCBI Taxonomy" id="51031"/>
    <lineage>
        <taxon>Eukaryota</taxon>
        <taxon>Metazoa</taxon>
        <taxon>Ecdysozoa</taxon>
        <taxon>Nematoda</taxon>
        <taxon>Chromadorea</taxon>
        <taxon>Rhabditida</taxon>
        <taxon>Rhabditina</taxon>
        <taxon>Rhabditomorpha</taxon>
        <taxon>Strongyloidea</taxon>
        <taxon>Ancylostomatidae</taxon>
        <taxon>Bunostominae</taxon>
        <taxon>Necator</taxon>
    </lineage>
</organism>
<gene>
    <name evidence="1" type="primary">Necator_chrIV.g16416</name>
    <name evidence="1" type="ORF">RB195_003119</name>
</gene>
<comment type="caution">
    <text evidence="1">The sequence shown here is derived from an EMBL/GenBank/DDBJ whole genome shotgun (WGS) entry which is preliminary data.</text>
</comment>
<protein>
    <submittedName>
        <fullName evidence="1">Uncharacterized protein</fullName>
    </submittedName>
</protein>
<evidence type="ECO:0000313" key="1">
    <source>
        <dbReference type="EMBL" id="KAK6751529.1"/>
    </source>
</evidence>
<accession>A0ABR1DM72</accession>
<dbReference type="Proteomes" id="UP001303046">
    <property type="component" value="Unassembled WGS sequence"/>
</dbReference>